<organism evidence="2 3">
    <name type="scientific">Candidatus Falkowbacteria bacterium RIFOXYA2_FULL_47_9</name>
    <dbReference type="NCBI Taxonomy" id="1797995"/>
    <lineage>
        <taxon>Bacteria</taxon>
        <taxon>Candidatus Falkowiibacteriota</taxon>
    </lineage>
</organism>
<sequence>MRSAGYVYIRDRHSGQESYVRRLTGNFYPRFHCYVFAQGGQTTFTLHLDQRPTRYEGQTAHAGEYDSPLVREEFERLQAALERQTNQTNSNESLQAMAAEKPKKRWWPF</sequence>
<dbReference type="Proteomes" id="UP000178925">
    <property type="component" value="Unassembled WGS sequence"/>
</dbReference>
<evidence type="ECO:0000313" key="3">
    <source>
        <dbReference type="Proteomes" id="UP000178925"/>
    </source>
</evidence>
<proteinExistence type="predicted"/>
<evidence type="ECO:0000256" key="1">
    <source>
        <dbReference type="SAM" id="MobiDB-lite"/>
    </source>
</evidence>
<feature type="region of interest" description="Disordered" evidence="1">
    <location>
        <begin position="83"/>
        <end position="109"/>
    </location>
</feature>
<evidence type="ECO:0000313" key="2">
    <source>
        <dbReference type="EMBL" id="OGF27869.1"/>
    </source>
</evidence>
<name>A0A1F5SMI8_9BACT</name>
<gene>
    <name evidence="2" type="ORF">A2242_01220</name>
</gene>
<dbReference type="AlphaFoldDB" id="A0A1F5SMI8"/>
<protein>
    <submittedName>
        <fullName evidence="2">Uncharacterized protein</fullName>
    </submittedName>
</protein>
<accession>A0A1F5SMI8</accession>
<comment type="caution">
    <text evidence="2">The sequence shown here is derived from an EMBL/GenBank/DDBJ whole genome shotgun (WGS) entry which is preliminary data.</text>
</comment>
<dbReference type="EMBL" id="MFGC01000022">
    <property type="protein sequence ID" value="OGF27869.1"/>
    <property type="molecule type" value="Genomic_DNA"/>
</dbReference>
<feature type="compositionally biased region" description="Polar residues" evidence="1">
    <location>
        <begin position="83"/>
        <end position="94"/>
    </location>
</feature>
<reference evidence="2 3" key="1">
    <citation type="journal article" date="2016" name="Nat. Commun.">
        <title>Thousands of microbial genomes shed light on interconnected biogeochemical processes in an aquifer system.</title>
        <authorList>
            <person name="Anantharaman K."/>
            <person name="Brown C.T."/>
            <person name="Hug L.A."/>
            <person name="Sharon I."/>
            <person name="Castelle C.J."/>
            <person name="Probst A.J."/>
            <person name="Thomas B.C."/>
            <person name="Singh A."/>
            <person name="Wilkins M.J."/>
            <person name="Karaoz U."/>
            <person name="Brodie E.L."/>
            <person name="Williams K.H."/>
            <person name="Hubbard S.S."/>
            <person name="Banfield J.F."/>
        </authorList>
    </citation>
    <scope>NUCLEOTIDE SEQUENCE [LARGE SCALE GENOMIC DNA]</scope>
</reference>
<dbReference type="STRING" id="1797995.A2242_01220"/>